<evidence type="ECO:0000259" key="3">
    <source>
        <dbReference type="Pfam" id="PF12850"/>
    </source>
</evidence>
<dbReference type="InterPro" id="IPR050126">
    <property type="entry name" value="Ap4A_hydrolase"/>
</dbReference>
<dbReference type="InterPro" id="IPR024654">
    <property type="entry name" value="Calcineurin-like_PHP_lpxH"/>
</dbReference>
<gene>
    <name evidence="4" type="ORF">SAMN02745941_03177</name>
</gene>
<dbReference type="InterPro" id="IPR029052">
    <property type="entry name" value="Metallo-depent_PP-like"/>
</dbReference>
<dbReference type="GO" id="GO:0005737">
    <property type="term" value="C:cytoplasm"/>
    <property type="evidence" value="ECO:0007669"/>
    <property type="project" value="TreeGrafter"/>
</dbReference>
<dbReference type="Proteomes" id="UP000184241">
    <property type="component" value="Unassembled WGS sequence"/>
</dbReference>
<comment type="cofactor">
    <cofactor evidence="2">
        <name>a divalent metal cation</name>
        <dbReference type="ChEBI" id="CHEBI:60240"/>
    </cofactor>
</comment>
<organism evidence="4 5">
    <name type="scientific">Clostridium intestinale DSM 6191</name>
    <dbReference type="NCBI Taxonomy" id="1121320"/>
    <lineage>
        <taxon>Bacteria</taxon>
        <taxon>Bacillati</taxon>
        <taxon>Bacillota</taxon>
        <taxon>Clostridia</taxon>
        <taxon>Eubacteriales</taxon>
        <taxon>Clostridiaceae</taxon>
        <taxon>Clostridium</taxon>
    </lineage>
</organism>
<reference evidence="4 5" key="1">
    <citation type="submission" date="2016-11" db="EMBL/GenBank/DDBJ databases">
        <authorList>
            <person name="Jaros S."/>
            <person name="Januszkiewicz K."/>
            <person name="Wedrychowicz H."/>
        </authorList>
    </citation>
    <scope>NUCLEOTIDE SEQUENCE [LARGE SCALE GENOMIC DNA]</scope>
    <source>
        <strain evidence="4 5">DSM 6191</strain>
    </source>
</reference>
<protein>
    <recommendedName>
        <fullName evidence="2">Phosphoesterase</fullName>
        <ecNumber evidence="2">3.1.4.-</ecNumber>
    </recommendedName>
</protein>
<dbReference type="PIRSF" id="PIRSF000883">
    <property type="entry name" value="Pesterase_MJ0912"/>
    <property type="match status" value="1"/>
</dbReference>
<feature type="domain" description="Calcineurin-like phosphoesterase" evidence="3">
    <location>
        <begin position="1"/>
        <end position="177"/>
    </location>
</feature>
<name>A0A1M5ZNM0_9CLOT</name>
<dbReference type="SUPFAM" id="SSF56300">
    <property type="entry name" value="Metallo-dependent phosphatases"/>
    <property type="match status" value="1"/>
</dbReference>
<dbReference type="RefSeq" id="WP_073020985.1">
    <property type="nucleotide sequence ID" value="NZ_FQXU01000009.1"/>
</dbReference>
<comment type="similarity">
    <text evidence="1 2">Belongs to the metallophosphoesterase superfamily. YfcE family.</text>
</comment>
<dbReference type="InterPro" id="IPR000979">
    <property type="entry name" value="Phosphodiesterase_MJ0936/Vps29"/>
</dbReference>
<evidence type="ECO:0000256" key="2">
    <source>
        <dbReference type="RuleBase" id="RU362039"/>
    </source>
</evidence>
<dbReference type="InterPro" id="IPR011152">
    <property type="entry name" value="Pesterase_MJ0912"/>
</dbReference>
<dbReference type="PANTHER" id="PTHR42850">
    <property type="entry name" value="METALLOPHOSPHOESTERASE"/>
    <property type="match status" value="1"/>
</dbReference>
<accession>A0A1M5ZNM0</accession>
<dbReference type="GO" id="GO:0016791">
    <property type="term" value="F:phosphatase activity"/>
    <property type="evidence" value="ECO:0007669"/>
    <property type="project" value="TreeGrafter"/>
</dbReference>
<evidence type="ECO:0000313" key="4">
    <source>
        <dbReference type="EMBL" id="SHI25513.1"/>
    </source>
</evidence>
<dbReference type="EMBL" id="FQXU01000009">
    <property type="protein sequence ID" value="SHI25513.1"/>
    <property type="molecule type" value="Genomic_DNA"/>
</dbReference>
<dbReference type="NCBIfam" id="TIGR00040">
    <property type="entry name" value="yfcE"/>
    <property type="match status" value="1"/>
</dbReference>
<dbReference type="Pfam" id="PF12850">
    <property type="entry name" value="Metallophos_2"/>
    <property type="match status" value="1"/>
</dbReference>
<keyword evidence="2" id="KW-0479">Metal-binding</keyword>
<proteinExistence type="inferred from homology"/>
<dbReference type="AlphaFoldDB" id="A0A1M5ZNM0"/>
<sequence length="191" mass="22147">MKFCIVSDIHGNLRALEYIINYADKENIKTILNLGDIFGGENDKEVFLKIINDKRFINIRGNHDDNISEYINDILLKECILMYKNIPLKRVVTLEERKFLMVHSRETSNRDIPIIYNGGSIEEFIDDYSEEVDYVLMGHTHLQMLLTYYGKKTIINPGSLGLSYDNSISFCVGYISDDQVNFDFKKINLNS</sequence>
<evidence type="ECO:0000256" key="1">
    <source>
        <dbReference type="ARBA" id="ARBA00008950"/>
    </source>
</evidence>
<dbReference type="EC" id="3.1.4.-" evidence="2"/>
<evidence type="ECO:0000313" key="5">
    <source>
        <dbReference type="Proteomes" id="UP000184241"/>
    </source>
</evidence>
<dbReference type="GO" id="GO:0046872">
    <property type="term" value="F:metal ion binding"/>
    <property type="evidence" value="ECO:0007669"/>
    <property type="project" value="UniProtKB-KW"/>
</dbReference>
<dbReference type="PANTHER" id="PTHR42850:SF2">
    <property type="entry name" value="BLL5683 PROTEIN"/>
    <property type="match status" value="1"/>
</dbReference>
<dbReference type="Gene3D" id="3.60.21.10">
    <property type="match status" value="1"/>
</dbReference>